<evidence type="ECO:0000313" key="4">
    <source>
        <dbReference type="Proteomes" id="UP000663828"/>
    </source>
</evidence>
<keyword evidence="2" id="KW-1133">Transmembrane helix</keyword>
<reference evidence="3" key="1">
    <citation type="submission" date="2021-02" db="EMBL/GenBank/DDBJ databases">
        <authorList>
            <person name="Nowell W R."/>
        </authorList>
    </citation>
    <scope>NUCLEOTIDE SEQUENCE</scope>
</reference>
<feature type="compositionally biased region" description="Low complexity" evidence="1">
    <location>
        <begin position="37"/>
        <end position="59"/>
    </location>
</feature>
<keyword evidence="2" id="KW-0472">Membrane</keyword>
<evidence type="ECO:0000256" key="2">
    <source>
        <dbReference type="SAM" id="Phobius"/>
    </source>
</evidence>
<dbReference type="EMBL" id="CAJNOR010004090">
    <property type="protein sequence ID" value="CAF1474353.1"/>
    <property type="molecule type" value="Genomic_DNA"/>
</dbReference>
<evidence type="ECO:0000256" key="1">
    <source>
        <dbReference type="SAM" id="MobiDB-lite"/>
    </source>
</evidence>
<accession>A0A815RAE5</accession>
<dbReference type="Proteomes" id="UP000663828">
    <property type="component" value="Unassembled WGS sequence"/>
</dbReference>
<dbReference type="AlphaFoldDB" id="A0A815RAE5"/>
<feature type="transmembrane region" description="Helical" evidence="2">
    <location>
        <begin position="257"/>
        <end position="277"/>
    </location>
</feature>
<feature type="region of interest" description="Disordered" evidence="1">
    <location>
        <begin position="36"/>
        <end position="59"/>
    </location>
</feature>
<organism evidence="3 4">
    <name type="scientific">Adineta ricciae</name>
    <name type="common">Rotifer</name>
    <dbReference type="NCBI Taxonomy" id="249248"/>
    <lineage>
        <taxon>Eukaryota</taxon>
        <taxon>Metazoa</taxon>
        <taxon>Spiralia</taxon>
        <taxon>Gnathifera</taxon>
        <taxon>Rotifera</taxon>
        <taxon>Eurotatoria</taxon>
        <taxon>Bdelloidea</taxon>
        <taxon>Adinetida</taxon>
        <taxon>Adinetidae</taxon>
        <taxon>Adineta</taxon>
    </lineage>
</organism>
<protein>
    <submittedName>
        <fullName evidence="3">Uncharacterized protein</fullName>
    </submittedName>
</protein>
<evidence type="ECO:0000313" key="3">
    <source>
        <dbReference type="EMBL" id="CAF1474353.1"/>
    </source>
</evidence>
<sequence>MVLLMRSIATPLFDEQYDEYKNTSISVFNESLSMTPENSTELSTVETSESLSTNSTTTQSSFSTESLVDQMNSYRNAEILSRIDQCDSSMKLNDICEMYSIDNYTNLLVHQPLIRFQTLENIYDSLINRTMVENLTNSCSIAQWCLGNLSRDDIEFASNMIRRRGDSFCTLQHCHFRLVTYIHSCPSLAKPNISIPTLNLLPMLCSLYNAQEKWTSTRCVEDFSYFFHIFFAFWPQFEVEEIFSFNLLWRQSQSKPLYLLFFLIVVVCFFCSCSLCLHSKLKHKHRRFDDSYVYTRIHNSVFELGQNTEISDANLTINDAVDDETQFDINASHLVSPEHERLLQIQL</sequence>
<proteinExistence type="predicted"/>
<comment type="caution">
    <text evidence="3">The sequence shown here is derived from an EMBL/GenBank/DDBJ whole genome shotgun (WGS) entry which is preliminary data.</text>
</comment>
<keyword evidence="2" id="KW-0812">Transmembrane</keyword>
<keyword evidence="4" id="KW-1185">Reference proteome</keyword>
<name>A0A815RAE5_ADIRI</name>
<gene>
    <name evidence="3" type="ORF">XAT740_LOCUS38168</name>
</gene>